<dbReference type="PATRIC" id="fig|1938.3.peg.8519"/>
<proteinExistence type="predicted"/>
<dbReference type="AlphaFoldDB" id="A0A0J7ZEA1"/>
<dbReference type="OrthoDB" id="4158235at2"/>
<protein>
    <submittedName>
        <fullName evidence="1">Uncharacterized protein</fullName>
    </submittedName>
</protein>
<accession>A0A0J7ZEA1</accession>
<evidence type="ECO:0000313" key="1">
    <source>
        <dbReference type="EMBL" id="KMS74179.1"/>
    </source>
</evidence>
<name>A0A0J7ZEA1_STRVR</name>
<gene>
    <name evidence="1" type="ORF">ACM01_14735</name>
</gene>
<reference evidence="1 2" key="1">
    <citation type="submission" date="2015-06" db="EMBL/GenBank/DDBJ databases">
        <authorList>
            <person name="Ju K.-S."/>
            <person name="Doroghazi J.R."/>
            <person name="Metcalf W.W."/>
        </authorList>
    </citation>
    <scope>NUCLEOTIDE SEQUENCE [LARGE SCALE GENOMIC DNA]</scope>
    <source>
        <strain evidence="1 2">NRRL 3414</strain>
    </source>
</reference>
<evidence type="ECO:0000313" key="2">
    <source>
        <dbReference type="Proteomes" id="UP000037432"/>
    </source>
</evidence>
<dbReference type="Proteomes" id="UP000037432">
    <property type="component" value="Unassembled WGS sequence"/>
</dbReference>
<dbReference type="RefSeq" id="WP_048581650.1">
    <property type="nucleotide sequence ID" value="NZ_LFNT01000014.1"/>
</dbReference>
<sequence>MLTSTWVRLTGGQLVRADRIVAVRSERAEVVPAGRWGVDRIMVCLDVAEADAEADNGSWWQEAAVCQQDRSDHLVVNLVNLIAKAAAGSGLRFIYPVLRDGQFDRWTSGSVLPPVEGPAITGLPRTPRDAPARA</sequence>
<dbReference type="EMBL" id="LFNT01000014">
    <property type="protein sequence ID" value="KMS74179.1"/>
    <property type="molecule type" value="Genomic_DNA"/>
</dbReference>
<organism evidence="1 2">
    <name type="scientific">Streptomyces viridochromogenes</name>
    <dbReference type="NCBI Taxonomy" id="1938"/>
    <lineage>
        <taxon>Bacteria</taxon>
        <taxon>Bacillati</taxon>
        <taxon>Actinomycetota</taxon>
        <taxon>Actinomycetes</taxon>
        <taxon>Kitasatosporales</taxon>
        <taxon>Streptomycetaceae</taxon>
        <taxon>Streptomyces</taxon>
    </lineage>
</organism>
<comment type="caution">
    <text evidence="1">The sequence shown here is derived from an EMBL/GenBank/DDBJ whole genome shotgun (WGS) entry which is preliminary data.</text>
</comment>